<dbReference type="Gene3D" id="3.10.450.50">
    <property type="match status" value="1"/>
</dbReference>
<dbReference type="Pfam" id="PF02810">
    <property type="entry name" value="SEC-C"/>
    <property type="match status" value="1"/>
</dbReference>
<evidence type="ECO:0000313" key="1">
    <source>
        <dbReference type="EMBL" id="KGJ93698.1"/>
    </source>
</evidence>
<dbReference type="SUPFAM" id="SSF103642">
    <property type="entry name" value="Sec-C motif"/>
    <property type="match status" value="1"/>
</dbReference>
<dbReference type="InterPro" id="IPR004027">
    <property type="entry name" value="SEC_C_motif"/>
</dbReference>
<sequence length="111" mass="12472">MHDLYYKGRIHTRHNHINTGYNNKRAVKLGSEKHPLTLVVASDERKAEVAAIANENELFADITVDSAVEENILELEGLLNKPTTTIFDKTPNRNDPCSCGSEKKYKKCCGK</sequence>
<dbReference type="AlphaFoldDB" id="A0A099KVM2"/>
<dbReference type="RefSeq" id="WP_033092981.1">
    <property type="nucleotide sequence ID" value="NZ_JQED01000008.1"/>
</dbReference>
<organism evidence="1 2">
    <name type="scientific">Colwellia psychrerythraea</name>
    <name type="common">Vibrio psychroerythus</name>
    <dbReference type="NCBI Taxonomy" id="28229"/>
    <lineage>
        <taxon>Bacteria</taxon>
        <taxon>Pseudomonadati</taxon>
        <taxon>Pseudomonadota</taxon>
        <taxon>Gammaproteobacteria</taxon>
        <taxon>Alteromonadales</taxon>
        <taxon>Colwelliaceae</taxon>
        <taxon>Colwellia</taxon>
    </lineage>
</organism>
<protein>
    <submittedName>
        <fullName evidence="1">SWIM/SEC-C metal-binding motif protein, PBPRA1643 family</fullName>
    </submittedName>
</protein>
<dbReference type="NCBIfam" id="TIGR04102">
    <property type="entry name" value="SWIM_PBPRA1643"/>
    <property type="match status" value="1"/>
</dbReference>
<evidence type="ECO:0000313" key="2">
    <source>
        <dbReference type="Proteomes" id="UP000029843"/>
    </source>
</evidence>
<gene>
    <name evidence="1" type="ORF">ND2E_2191</name>
</gene>
<dbReference type="Proteomes" id="UP000029843">
    <property type="component" value="Unassembled WGS sequence"/>
</dbReference>
<accession>A0A099KVM2</accession>
<dbReference type="InterPro" id="IPR026368">
    <property type="entry name" value="SWIM_PBPRA1643"/>
</dbReference>
<name>A0A099KVM2_COLPS</name>
<dbReference type="PATRIC" id="fig|28229.4.peg.1219"/>
<reference evidence="1 2" key="1">
    <citation type="submission" date="2014-08" db="EMBL/GenBank/DDBJ databases">
        <title>Genomic and Phenotypic Diversity of Colwellia psychrerythraea strains from Disparate Marine Basins.</title>
        <authorList>
            <person name="Techtmann S.M."/>
            <person name="Stelling S.C."/>
            <person name="Utturkar S.M."/>
            <person name="Alshibli N."/>
            <person name="Harris A."/>
            <person name="Brown S.D."/>
            <person name="Hazen T.C."/>
        </authorList>
    </citation>
    <scope>NUCLEOTIDE SEQUENCE [LARGE SCALE GENOMIC DNA]</scope>
    <source>
        <strain evidence="1 2">ND2E</strain>
    </source>
</reference>
<dbReference type="OrthoDB" id="570299at2"/>
<proteinExistence type="predicted"/>
<dbReference type="EMBL" id="JQED01000008">
    <property type="protein sequence ID" value="KGJ93698.1"/>
    <property type="molecule type" value="Genomic_DNA"/>
</dbReference>
<comment type="caution">
    <text evidence="1">The sequence shown here is derived from an EMBL/GenBank/DDBJ whole genome shotgun (WGS) entry which is preliminary data.</text>
</comment>